<evidence type="ECO:0000256" key="5">
    <source>
        <dbReference type="ARBA" id="ARBA00016296"/>
    </source>
</evidence>
<dbReference type="EMBL" id="CP018889">
    <property type="protein sequence ID" value="AUI68707.1"/>
    <property type="molecule type" value="Genomic_DNA"/>
</dbReference>
<dbReference type="FunFam" id="3.30.63.10:FF:000002">
    <property type="entry name" value="Guanylate kinase 1"/>
    <property type="match status" value="1"/>
</dbReference>
<evidence type="ECO:0000256" key="4">
    <source>
        <dbReference type="ARBA" id="ARBA00012961"/>
    </source>
</evidence>
<evidence type="ECO:0000256" key="8">
    <source>
        <dbReference type="ARBA" id="ARBA00022741"/>
    </source>
</evidence>
<dbReference type="HAMAP" id="MF_00328">
    <property type="entry name" value="Guanylate_kinase"/>
    <property type="match status" value="1"/>
</dbReference>
<evidence type="ECO:0000256" key="13">
    <source>
        <dbReference type="HAMAP-Rule" id="MF_00328"/>
    </source>
</evidence>
<keyword evidence="9 13" id="KW-0418">Kinase</keyword>
<dbReference type="InterPro" id="IPR020590">
    <property type="entry name" value="Guanylate_kinase_CS"/>
</dbReference>
<dbReference type="KEGG" id="blep:AL038_15945"/>
<dbReference type="Gene3D" id="3.30.63.10">
    <property type="entry name" value="Guanylate Kinase phosphate binding domain"/>
    <property type="match status" value="1"/>
</dbReference>
<feature type="binding site" evidence="13">
    <location>
        <begin position="22"/>
        <end position="29"/>
    </location>
    <ligand>
        <name>ATP</name>
        <dbReference type="ChEBI" id="CHEBI:30616"/>
    </ligand>
</feature>
<keyword evidence="6 13" id="KW-0963">Cytoplasm</keyword>
<dbReference type="InterPro" id="IPR017665">
    <property type="entry name" value="Guanylate_kinase"/>
</dbReference>
<dbReference type="RefSeq" id="WP_062154504.1">
    <property type="nucleotide sequence ID" value="NZ_CP012373.2"/>
</dbReference>
<evidence type="ECO:0000256" key="10">
    <source>
        <dbReference type="ARBA" id="ARBA00022840"/>
    </source>
</evidence>
<dbReference type="Proteomes" id="UP000234271">
    <property type="component" value="Chromosome"/>
</dbReference>
<evidence type="ECO:0000256" key="1">
    <source>
        <dbReference type="ARBA" id="ARBA00003531"/>
    </source>
</evidence>
<dbReference type="InterPro" id="IPR027417">
    <property type="entry name" value="P-loop_NTPase"/>
</dbReference>
<comment type="function">
    <text evidence="1 13">Essential for recycling GMP and indirectly, cGMP.</text>
</comment>
<evidence type="ECO:0000256" key="3">
    <source>
        <dbReference type="ARBA" id="ARBA00005790"/>
    </source>
</evidence>
<dbReference type="SMART" id="SM00072">
    <property type="entry name" value="GuKc"/>
    <property type="match status" value="1"/>
</dbReference>
<dbReference type="GO" id="GO:0005524">
    <property type="term" value="F:ATP binding"/>
    <property type="evidence" value="ECO:0007669"/>
    <property type="project" value="UniProtKB-UniRule"/>
</dbReference>
<dbReference type="FunFam" id="3.40.50.300:FF:000855">
    <property type="entry name" value="Guanylate kinase"/>
    <property type="match status" value="1"/>
</dbReference>
<dbReference type="PANTHER" id="PTHR23117:SF13">
    <property type="entry name" value="GUANYLATE KINASE"/>
    <property type="match status" value="1"/>
</dbReference>
<keyword evidence="10 13" id="KW-0067">ATP-binding</keyword>
<evidence type="ECO:0000256" key="2">
    <source>
        <dbReference type="ARBA" id="ARBA00004496"/>
    </source>
</evidence>
<evidence type="ECO:0000259" key="14">
    <source>
        <dbReference type="PROSITE" id="PS50052"/>
    </source>
</evidence>
<evidence type="ECO:0000313" key="16">
    <source>
        <dbReference type="Proteomes" id="UP000234271"/>
    </source>
</evidence>
<dbReference type="InterPro" id="IPR008145">
    <property type="entry name" value="GK/Ca_channel_bsu"/>
</dbReference>
<dbReference type="STRING" id="288004.AL038_15945"/>
<dbReference type="Pfam" id="PF00625">
    <property type="entry name" value="Guanylate_kin"/>
    <property type="match status" value="1"/>
</dbReference>
<evidence type="ECO:0000256" key="6">
    <source>
        <dbReference type="ARBA" id="ARBA00022490"/>
    </source>
</evidence>
<reference evidence="16" key="1">
    <citation type="submission" date="2016-12" db="EMBL/GenBank/DDBJ databases">
        <title>Complete Genome Sequence of Beggiatoa leptomitiformis D-401.</title>
        <authorList>
            <person name="Fomenkov A."/>
            <person name="Vincze T."/>
            <person name="Grabovich M."/>
            <person name="Anton B.P."/>
            <person name="Dubinina G."/>
            <person name="Orlova M."/>
            <person name="Belousova E."/>
            <person name="Roberts R.J."/>
        </authorList>
    </citation>
    <scope>NUCLEOTIDE SEQUENCE [LARGE SCALE GENOMIC DNA]</scope>
    <source>
        <strain evidence="16">D-401</strain>
    </source>
</reference>
<dbReference type="CDD" id="cd00071">
    <property type="entry name" value="GMPK"/>
    <property type="match status" value="1"/>
</dbReference>
<evidence type="ECO:0000256" key="12">
    <source>
        <dbReference type="ARBA" id="ARBA00048594"/>
    </source>
</evidence>
<name>A0A2N9YDZ8_9GAMM</name>
<evidence type="ECO:0000256" key="7">
    <source>
        <dbReference type="ARBA" id="ARBA00022679"/>
    </source>
</evidence>
<comment type="subcellular location">
    <subcellularLocation>
        <location evidence="2 13">Cytoplasm</location>
    </subcellularLocation>
</comment>
<dbReference type="InterPro" id="IPR008144">
    <property type="entry name" value="Guanylate_kin-like_dom"/>
</dbReference>
<gene>
    <name evidence="13" type="primary">gmk</name>
    <name evidence="15" type="ORF">BLE401_08315</name>
</gene>
<dbReference type="Gene3D" id="3.40.50.300">
    <property type="entry name" value="P-loop containing nucleotide triphosphate hydrolases"/>
    <property type="match status" value="1"/>
</dbReference>
<dbReference type="PROSITE" id="PS00856">
    <property type="entry name" value="GUANYLATE_KINASE_1"/>
    <property type="match status" value="1"/>
</dbReference>
<dbReference type="EC" id="2.7.4.8" evidence="4 13"/>
<keyword evidence="8 13" id="KW-0547">Nucleotide-binding</keyword>
<dbReference type="PROSITE" id="PS50052">
    <property type="entry name" value="GUANYLATE_KINASE_2"/>
    <property type="match status" value="1"/>
</dbReference>
<accession>A0A2N9YDZ8</accession>
<sequence>MTLNQSYPVTGNQQGVLYVIAAPSGAGKTSLVAALLQRVSNICVSVSHTTRAARPAEVNGVNYHFVSIATFEAMLTNAVFFEHAKVYDNYYGTSKQTVVEKLQQGIDVILEIDWQGAQSVRALMPDSVSIFILPPSRQILEQRLRARGQDTETVITRRMQAAVAEMSHYSAFDYVVINDQFEQALQDLQAIVQTQRLTRARQQVKYAQLLTELLA</sequence>
<organism evidence="15 16">
    <name type="scientific">Beggiatoa leptomitoformis</name>
    <dbReference type="NCBI Taxonomy" id="288004"/>
    <lineage>
        <taxon>Bacteria</taxon>
        <taxon>Pseudomonadati</taxon>
        <taxon>Pseudomonadota</taxon>
        <taxon>Gammaproteobacteria</taxon>
        <taxon>Thiotrichales</taxon>
        <taxon>Thiotrichaceae</taxon>
        <taxon>Beggiatoa</taxon>
    </lineage>
</organism>
<comment type="similarity">
    <text evidence="3 13">Belongs to the guanylate kinase family.</text>
</comment>
<evidence type="ECO:0000256" key="9">
    <source>
        <dbReference type="ARBA" id="ARBA00022777"/>
    </source>
</evidence>
<proteinExistence type="inferred from homology"/>
<dbReference type="SUPFAM" id="SSF52540">
    <property type="entry name" value="P-loop containing nucleoside triphosphate hydrolases"/>
    <property type="match status" value="1"/>
</dbReference>
<keyword evidence="7 13" id="KW-0808">Transferase</keyword>
<comment type="catalytic activity">
    <reaction evidence="12 13">
        <text>GMP + ATP = GDP + ADP</text>
        <dbReference type="Rhea" id="RHEA:20780"/>
        <dbReference type="ChEBI" id="CHEBI:30616"/>
        <dbReference type="ChEBI" id="CHEBI:58115"/>
        <dbReference type="ChEBI" id="CHEBI:58189"/>
        <dbReference type="ChEBI" id="CHEBI:456216"/>
        <dbReference type="EC" id="2.7.4.8"/>
    </reaction>
</comment>
<protein>
    <recommendedName>
        <fullName evidence="5 13">Guanylate kinase</fullName>
        <ecNumber evidence="4 13">2.7.4.8</ecNumber>
    </recommendedName>
    <alternativeName>
        <fullName evidence="11 13">GMP kinase</fullName>
    </alternativeName>
</protein>
<evidence type="ECO:0000313" key="15">
    <source>
        <dbReference type="EMBL" id="AUI68707.1"/>
    </source>
</evidence>
<dbReference type="GO" id="GO:0004385">
    <property type="term" value="F:GMP kinase activity"/>
    <property type="evidence" value="ECO:0007669"/>
    <property type="project" value="UniProtKB-UniRule"/>
</dbReference>
<dbReference type="OrthoDB" id="9808150at2"/>
<dbReference type="AlphaFoldDB" id="A0A2N9YDZ8"/>
<dbReference type="PANTHER" id="PTHR23117">
    <property type="entry name" value="GUANYLATE KINASE-RELATED"/>
    <property type="match status" value="1"/>
</dbReference>
<feature type="domain" description="Guanylate kinase-like" evidence="14">
    <location>
        <begin position="15"/>
        <end position="193"/>
    </location>
</feature>
<dbReference type="GO" id="GO:0005829">
    <property type="term" value="C:cytosol"/>
    <property type="evidence" value="ECO:0007669"/>
    <property type="project" value="TreeGrafter"/>
</dbReference>
<keyword evidence="16" id="KW-1185">Reference proteome</keyword>
<evidence type="ECO:0000256" key="11">
    <source>
        <dbReference type="ARBA" id="ARBA00030128"/>
    </source>
</evidence>
<dbReference type="NCBIfam" id="TIGR03263">
    <property type="entry name" value="guanyl_kin"/>
    <property type="match status" value="1"/>
</dbReference>